<dbReference type="Proteomes" id="UP000820818">
    <property type="component" value="Linkage Group LG5"/>
</dbReference>
<proteinExistence type="predicted"/>
<keyword evidence="1" id="KW-0812">Transmembrane</keyword>
<keyword evidence="1" id="KW-0472">Membrane</keyword>
<accession>A0AAD5KRQ7</accession>
<sequence>MDRNYQLRLRQFARPRFFVIASLMLVVLLYQFVFVDEFQIIHFKHRQGGKLLNAGHFESTCSRMADKRGPHQKIISYSIYGNFRRANVVKKYLEPFKKTLSSIPSIYPGWVVRIYHNLTKQDDETWSIINNTLNLGSHIDFCNATEIIQNRKLADLFAMTWRWLPLLDDMVDALMSRDSDSYIIAREADAVRAWLASDRVFHIMRDHPSHCRFIVGCCWGVKLSQNRSTIVHAANSMFTQNHVHEHGYDQMLLDQLVWPIAYNNMVFCHNEEHVKPRWPMIATVANDYHQLSRTRQGGKTASSSDGEQFQRKNSNFRVRQNAALQMHRIGASVEYNQYTGAAYIFTLIVINNAER</sequence>
<gene>
    <name evidence="2" type="ORF">GHT06_016023</name>
</gene>
<protein>
    <submittedName>
        <fullName evidence="2">Uncharacterized protein</fullName>
    </submittedName>
</protein>
<evidence type="ECO:0000313" key="2">
    <source>
        <dbReference type="EMBL" id="KAI9559234.1"/>
    </source>
</evidence>
<feature type="transmembrane region" description="Helical" evidence="1">
    <location>
        <begin position="12"/>
        <end position="33"/>
    </location>
</feature>
<dbReference type="AlphaFoldDB" id="A0AAD5KRQ7"/>
<name>A0AAD5KRQ7_9CRUS</name>
<comment type="caution">
    <text evidence="2">The sequence shown here is derived from an EMBL/GenBank/DDBJ whole genome shotgun (WGS) entry which is preliminary data.</text>
</comment>
<reference evidence="2 3" key="1">
    <citation type="submission" date="2022-05" db="EMBL/GenBank/DDBJ databases">
        <title>A multi-omics perspective on studying reproductive biology in Daphnia sinensis.</title>
        <authorList>
            <person name="Jia J."/>
        </authorList>
    </citation>
    <scope>NUCLEOTIDE SEQUENCE [LARGE SCALE GENOMIC DNA]</scope>
    <source>
        <strain evidence="2 3">WSL</strain>
    </source>
</reference>
<dbReference type="EMBL" id="WJBH02000005">
    <property type="protein sequence ID" value="KAI9559234.1"/>
    <property type="molecule type" value="Genomic_DNA"/>
</dbReference>
<evidence type="ECO:0000256" key="1">
    <source>
        <dbReference type="SAM" id="Phobius"/>
    </source>
</evidence>
<organism evidence="2 3">
    <name type="scientific">Daphnia sinensis</name>
    <dbReference type="NCBI Taxonomy" id="1820382"/>
    <lineage>
        <taxon>Eukaryota</taxon>
        <taxon>Metazoa</taxon>
        <taxon>Ecdysozoa</taxon>
        <taxon>Arthropoda</taxon>
        <taxon>Crustacea</taxon>
        <taxon>Branchiopoda</taxon>
        <taxon>Diplostraca</taxon>
        <taxon>Cladocera</taxon>
        <taxon>Anomopoda</taxon>
        <taxon>Daphniidae</taxon>
        <taxon>Daphnia</taxon>
        <taxon>Daphnia similis group</taxon>
    </lineage>
</organism>
<keyword evidence="1" id="KW-1133">Transmembrane helix</keyword>
<evidence type="ECO:0000313" key="3">
    <source>
        <dbReference type="Proteomes" id="UP000820818"/>
    </source>
</evidence>
<keyword evidence="3" id="KW-1185">Reference proteome</keyword>